<gene>
    <name evidence="1" type="ORF">UR38_C0005G0047</name>
</gene>
<evidence type="ECO:0000313" key="1">
    <source>
        <dbReference type="EMBL" id="KKP47234.1"/>
    </source>
</evidence>
<dbReference type="InterPro" id="IPR029060">
    <property type="entry name" value="PIN-like_dom_sf"/>
</dbReference>
<sequence length="121" mass="14056">MANLFLDANYFIDFTERQKLDLKEKLIGNKLYVSVLSVQILAYAYKYKVPNEKLKEYLKKILLVPFNKNLFMLSLDGPTEDLEDNIQLHSAAKTEADIFLTNDKKLLKMKFFGKTKIVSTI</sequence>
<dbReference type="Proteomes" id="UP000033995">
    <property type="component" value="Unassembled WGS sequence"/>
</dbReference>
<protein>
    <recommendedName>
        <fullName evidence="3">PIN domain-containing protein</fullName>
    </recommendedName>
</protein>
<evidence type="ECO:0008006" key="3">
    <source>
        <dbReference type="Google" id="ProtNLM"/>
    </source>
</evidence>
<name>A0A0F9ZSN0_9BACT</name>
<accession>A0A0F9ZSN0</accession>
<dbReference type="CDD" id="cd09854">
    <property type="entry name" value="PIN_VapC-like"/>
    <property type="match status" value="1"/>
</dbReference>
<evidence type="ECO:0000313" key="2">
    <source>
        <dbReference type="Proteomes" id="UP000033995"/>
    </source>
</evidence>
<proteinExistence type="predicted"/>
<comment type="caution">
    <text evidence="1">The sequence shown here is derived from an EMBL/GenBank/DDBJ whole genome shotgun (WGS) entry which is preliminary data.</text>
</comment>
<reference evidence="1 2" key="1">
    <citation type="journal article" date="2015" name="Nature">
        <title>rRNA introns, odd ribosomes, and small enigmatic genomes across a large radiation of phyla.</title>
        <authorList>
            <person name="Brown C.T."/>
            <person name="Hug L.A."/>
            <person name="Thomas B.C."/>
            <person name="Sharon I."/>
            <person name="Castelle C.J."/>
            <person name="Singh A."/>
            <person name="Wilkins M.J."/>
            <person name="Williams K.H."/>
            <person name="Banfield J.F."/>
        </authorList>
    </citation>
    <scope>NUCLEOTIDE SEQUENCE [LARGE SCALE GENOMIC DNA]</scope>
</reference>
<dbReference type="EMBL" id="LBOZ01000005">
    <property type="protein sequence ID" value="KKP47234.1"/>
    <property type="molecule type" value="Genomic_DNA"/>
</dbReference>
<dbReference type="AlphaFoldDB" id="A0A0F9ZSN0"/>
<dbReference type="SUPFAM" id="SSF88723">
    <property type="entry name" value="PIN domain-like"/>
    <property type="match status" value="1"/>
</dbReference>
<organism evidence="1 2">
    <name type="scientific">Candidatus Woesebacteria bacterium GW2011_GWA2_33_28</name>
    <dbReference type="NCBI Taxonomy" id="1618561"/>
    <lineage>
        <taxon>Bacteria</taxon>
        <taxon>Candidatus Woeseibacteriota</taxon>
    </lineage>
</organism>